<comment type="caution">
    <text evidence="4">The sequence shown here is derived from an EMBL/GenBank/DDBJ whole genome shotgun (WGS) entry which is preliminary data.</text>
</comment>
<dbReference type="InterPro" id="IPR010095">
    <property type="entry name" value="Cas12f1-like_TNB"/>
</dbReference>
<accession>A0A1X2IV62</accession>
<organism evidence="4 5">
    <name type="scientific">Absidia repens</name>
    <dbReference type="NCBI Taxonomy" id="90262"/>
    <lineage>
        <taxon>Eukaryota</taxon>
        <taxon>Fungi</taxon>
        <taxon>Fungi incertae sedis</taxon>
        <taxon>Mucoromycota</taxon>
        <taxon>Mucoromycotina</taxon>
        <taxon>Mucoromycetes</taxon>
        <taxon>Mucorales</taxon>
        <taxon>Cunninghamellaceae</taxon>
        <taxon>Absidia</taxon>
    </lineage>
</organism>
<evidence type="ECO:0000256" key="2">
    <source>
        <dbReference type="SAM" id="MobiDB-lite"/>
    </source>
</evidence>
<evidence type="ECO:0000313" key="4">
    <source>
        <dbReference type="EMBL" id="ORZ22667.1"/>
    </source>
</evidence>
<dbReference type="AlphaFoldDB" id="A0A1X2IV62"/>
<feature type="region of interest" description="Disordered" evidence="2">
    <location>
        <begin position="77"/>
        <end position="107"/>
    </location>
</feature>
<dbReference type="EMBL" id="MCGE01000004">
    <property type="protein sequence ID" value="ORZ22667.1"/>
    <property type="molecule type" value="Genomic_DNA"/>
</dbReference>
<feature type="domain" description="Cas12f1-like TNB" evidence="3">
    <location>
        <begin position="143"/>
        <end position="213"/>
    </location>
</feature>
<keyword evidence="1" id="KW-0238">DNA-binding</keyword>
<proteinExistence type="predicted"/>
<dbReference type="OrthoDB" id="2289518at2759"/>
<dbReference type="Proteomes" id="UP000193560">
    <property type="component" value="Unassembled WGS sequence"/>
</dbReference>
<sequence>MLKTEAIRTVEAQITTNKTTDLEGIQAYIQSSLQALSPLTEFYGQEAILGLQFANYQGRQKMDAELVNVLIDGGHKYRPPPGAMERSSNIGQTQQRRRRRTRKWKKAPINNDKDKVPIVVFGDAKFGRNKKGEGSLADKCRHLLSKADKSGKLVFVNMDEYRTSQVCSKCGHRKLTNAVITRPGEQAKRMYAVLACRRCNTVWQRDTNASRNLRAAFMNLVTAGRRPGLLARPTTEHNPHNKYVLMYTQPIELPSNGK</sequence>
<name>A0A1X2IV62_9FUNG</name>
<dbReference type="GO" id="GO:0003677">
    <property type="term" value="F:DNA binding"/>
    <property type="evidence" value="ECO:0007669"/>
    <property type="project" value="UniProtKB-KW"/>
</dbReference>
<evidence type="ECO:0000259" key="3">
    <source>
        <dbReference type="Pfam" id="PF07282"/>
    </source>
</evidence>
<feature type="compositionally biased region" description="Basic residues" evidence="2">
    <location>
        <begin position="95"/>
        <end position="106"/>
    </location>
</feature>
<dbReference type="Pfam" id="PF07282">
    <property type="entry name" value="Cas12f1-like_TNB"/>
    <property type="match status" value="1"/>
</dbReference>
<keyword evidence="5" id="KW-1185">Reference proteome</keyword>
<evidence type="ECO:0000256" key="1">
    <source>
        <dbReference type="ARBA" id="ARBA00023125"/>
    </source>
</evidence>
<gene>
    <name evidence="4" type="ORF">BCR42DRAFT_388846</name>
</gene>
<protein>
    <recommendedName>
        <fullName evidence="3">Cas12f1-like TNB domain-containing protein</fullName>
    </recommendedName>
</protein>
<evidence type="ECO:0000313" key="5">
    <source>
        <dbReference type="Proteomes" id="UP000193560"/>
    </source>
</evidence>
<reference evidence="4 5" key="1">
    <citation type="submission" date="2016-07" db="EMBL/GenBank/DDBJ databases">
        <title>Pervasive Adenine N6-methylation of Active Genes in Fungi.</title>
        <authorList>
            <consortium name="DOE Joint Genome Institute"/>
            <person name="Mondo S.J."/>
            <person name="Dannebaum R.O."/>
            <person name="Kuo R.C."/>
            <person name="Labutti K."/>
            <person name="Haridas S."/>
            <person name="Kuo A."/>
            <person name="Salamov A."/>
            <person name="Ahrendt S.R."/>
            <person name="Lipzen A."/>
            <person name="Sullivan W."/>
            <person name="Andreopoulos W.B."/>
            <person name="Clum A."/>
            <person name="Lindquist E."/>
            <person name="Daum C."/>
            <person name="Ramamoorthy G.K."/>
            <person name="Gryganskyi A."/>
            <person name="Culley D."/>
            <person name="Magnuson J.K."/>
            <person name="James T.Y."/>
            <person name="O'Malley M.A."/>
            <person name="Stajich J.E."/>
            <person name="Spatafora J.W."/>
            <person name="Visel A."/>
            <person name="Grigoriev I.V."/>
        </authorList>
    </citation>
    <scope>NUCLEOTIDE SEQUENCE [LARGE SCALE GENOMIC DNA]</scope>
    <source>
        <strain evidence="4 5">NRRL 1336</strain>
    </source>
</reference>